<accession>A0AAV1QN81</accession>
<comment type="caution">
    <text evidence="1">The sequence shown here is derived from an EMBL/GenBank/DDBJ whole genome shotgun (WGS) entry which is preliminary data.</text>
</comment>
<dbReference type="AlphaFoldDB" id="A0AAV1QN81"/>
<name>A0AAV1QN81_SCOSC</name>
<proteinExistence type="predicted"/>
<evidence type="ECO:0000313" key="2">
    <source>
        <dbReference type="Proteomes" id="UP001314229"/>
    </source>
</evidence>
<reference evidence="1 2" key="1">
    <citation type="submission" date="2024-01" db="EMBL/GenBank/DDBJ databases">
        <authorList>
            <person name="Alioto T."/>
            <person name="Alioto T."/>
            <person name="Gomez Garrido J."/>
        </authorList>
    </citation>
    <scope>NUCLEOTIDE SEQUENCE [LARGE SCALE GENOMIC DNA]</scope>
</reference>
<evidence type="ECO:0000313" key="1">
    <source>
        <dbReference type="EMBL" id="CAK6985003.1"/>
    </source>
</evidence>
<sequence>CDKLRAGTDAEGDCSVGFGAHSSMTFRELYESTDKDVSSYRSWVRTKPVNKPGSRMSKLKLYV</sequence>
<keyword evidence="2" id="KW-1185">Reference proteome</keyword>
<organism evidence="1 2">
    <name type="scientific">Scomber scombrus</name>
    <name type="common">Atlantic mackerel</name>
    <name type="synonym">Scomber vernalis</name>
    <dbReference type="NCBI Taxonomy" id="13677"/>
    <lineage>
        <taxon>Eukaryota</taxon>
        <taxon>Metazoa</taxon>
        <taxon>Chordata</taxon>
        <taxon>Craniata</taxon>
        <taxon>Vertebrata</taxon>
        <taxon>Euteleostomi</taxon>
        <taxon>Actinopterygii</taxon>
        <taxon>Neopterygii</taxon>
        <taxon>Teleostei</taxon>
        <taxon>Neoteleostei</taxon>
        <taxon>Acanthomorphata</taxon>
        <taxon>Pelagiaria</taxon>
        <taxon>Scombriformes</taxon>
        <taxon>Scombridae</taxon>
        <taxon>Scomber</taxon>
    </lineage>
</organism>
<dbReference type="EMBL" id="CAWUFR010003628">
    <property type="protein sequence ID" value="CAK6985003.1"/>
    <property type="molecule type" value="Genomic_DNA"/>
</dbReference>
<protein>
    <submittedName>
        <fullName evidence="1">Epithelial-stromal interaction 1, partial</fullName>
    </submittedName>
</protein>
<dbReference type="Proteomes" id="UP001314229">
    <property type="component" value="Unassembled WGS sequence"/>
</dbReference>
<feature type="non-terminal residue" evidence="1">
    <location>
        <position position="63"/>
    </location>
</feature>
<gene>
    <name evidence="1" type="ORF">FSCOSCO3_A007514</name>
</gene>
<feature type="non-terminal residue" evidence="1">
    <location>
        <position position="1"/>
    </location>
</feature>